<dbReference type="SUPFAM" id="SSF81660">
    <property type="entry name" value="Metal cation-transporting ATPase, ATP-binding domain N"/>
    <property type="match status" value="1"/>
</dbReference>
<dbReference type="InterPro" id="IPR023299">
    <property type="entry name" value="ATPase_P-typ_cyto_dom_N"/>
</dbReference>
<feature type="transmembrane region" description="Helical" evidence="23">
    <location>
        <begin position="93"/>
        <end position="112"/>
    </location>
</feature>
<gene>
    <name evidence="25" type="ORF">A1O3_09259</name>
</gene>
<keyword evidence="11" id="KW-0630">Potassium</keyword>
<evidence type="ECO:0000256" key="4">
    <source>
        <dbReference type="ARBA" id="ARBA00022475"/>
    </source>
</evidence>
<feature type="transmembrane region" description="Helical" evidence="23">
    <location>
        <begin position="940"/>
        <end position="963"/>
    </location>
</feature>
<dbReference type="SFLD" id="SFLDG00002">
    <property type="entry name" value="C1.7:_P-type_atpase_like"/>
    <property type="match status" value="1"/>
</dbReference>
<feature type="transmembrane region" description="Helical" evidence="23">
    <location>
        <begin position="992"/>
        <end position="1012"/>
    </location>
</feature>
<evidence type="ECO:0000256" key="14">
    <source>
        <dbReference type="ARBA" id="ARBA00023053"/>
    </source>
</evidence>
<evidence type="ECO:0000256" key="21">
    <source>
        <dbReference type="ARBA" id="ARBA00049499"/>
    </source>
</evidence>
<dbReference type="InterPro" id="IPR036412">
    <property type="entry name" value="HAD-like_sf"/>
</dbReference>
<dbReference type="GO" id="GO:0046872">
    <property type="term" value="F:metal ion binding"/>
    <property type="evidence" value="ECO:0007669"/>
    <property type="project" value="UniProtKB-KW"/>
</dbReference>
<keyword evidence="13 23" id="KW-1133">Transmembrane helix</keyword>
<evidence type="ECO:0000256" key="19">
    <source>
        <dbReference type="ARBA" id="ARBA00035029"/>
    </source>
</evidence>
<evidence type="ECO:0000256" key="16">
    <source>
        <dbReference type="ARBA" id="ARBA00023136"/>
    </source>
</evidence>
<dbReference type="STRING" id="1182542.W9XD13"/>
<dbReference type="FunFam" id="3.40.50.1000:FF:000047">
    <property type="entry name" value="Sodium P-type ATPase"/>
    <property type="match status" value="1"/>
</dbReference>
<evidence type="ECO:0000313" key="25">
    <source>
        <dbReference type="EMBL" id="EXJ78098.1"/>
    </source>
</evidence>
<dbReference type="NCBIfam" id="TIGR01494">
    <property type="entry name" value="ATPase_P-type"/>
    <property type="match status" value="3"/>
</dbReference>
<feature type="transmembrane region" description="Helical" evidence="23">
    <location>
        <begin position="69"/>
        <end position="87"/>
    </location>
</feature>
<proteinExistence type="inferred from homology"/>
<evidence type="ECO:0000256" key="10">
    <source>
        <dbReference type="ARBA" id="ARBA00022842"/>
    </source>
</evidence>
<dbReference type="InterPro" id="IPR004014">
    <property type="entry name" value="ATPase_P-typ_cation-transptr_N"/>
</dbReference>
<feature type="region of interest" description="Disordered" evidence="22">
    <location>
        <begin position="453"/>
        <end position="475"/>
    </location>
</feature>
<dbReference type="GeneID" id="19173343"/>
<protein>
    <recommendedName>
        <fullName evidence="19">P-type Na(+) transporter</fullName>
        <ecNumber evidence="19">7.2.2.3</ecNumber>
    </recommendedName>
</protein>
<dbReference type="FunFam" id="3.40.50.1000:FF:000001">
    <property type="entry name" value="Phospholipid-transporting ATPase IC"/>
    <property type="match status" value="1"/>
</dbReference>
<sequence>MGDTVKRAEQTFSKHPFLLSADEVVAHLETSHDLGLTSAQVQQYQAKYGPNKLDSDGGVSWYAILGKQISNAMILVLVLAMALSYGVEDFVEGGVITAVIVLNVLIGFYQEYQAEKKMDTLRSLSSPSASVVRDGNQMTIPSAEVVPGDIVSIKTGDTVPADLRLFDVMNLECDEAILTGEALPVAKEVDFEAKPGIAKEDLGMGDRLNIAYSSSTVTKGRGRGIVVFTGMSTAIGGIAASMQGKRRKPNRSMSRRKYGPFQPVKGGALRTWDAVLKFLGLTEGTPLQIKLSKLAYVLFGCALLLAIIVFGVNRFHVTNEVAIYAISTGIAIIPESLIAVLTITMVVGMTQMRKRKVVVRQLSALEALGGVTNICSDKTGTLTQGKMVTRKVWVPGAGIYSVENSNNASDPTEGTLTFGAAPKSRKEVEAERIARQEALDHKRSIAGVAFDVPEDKMRRDAEKSGGPEKDLQEDPEVTPALQAFLESAALCNLATVRKVTENGQETWKTTGDPTEVALQVFSHRFNFGKKTLEETHGWSQTMEFPFDSSIKRMSVVYRKPSIEHSVIFTKGAVERIIDLCTSVGVGELEQEMTPELKESLLDQMTFLAEQGLRVLAVARKFTTVDIPEHSDIDRTEVEKDLCLVGLAGLYDPPRLETKGAVQACTTAGITVSMLTGDHPSTAAAIAKDVGIIPRNMGTLAPDVAAAIVKTATEFDKMTDAEIDALPTLPLVVARCAPDTKVRMIEALHRRHKFAAMTGDGVNDSPSLKLADVGIAMGLNGSDVAKSASDIVLTDDNFASIVNAVEEGRRMFDNIQRFVLHLLTSNVGEVILLICGLGFQDDSGFSVFPLSPLQILWINMLTSSFPAFGLGREKAAPDVMERPPHDHKKGIFTWELITDMLVYGTIQGTCCLMTFVFIVYGPGSDGLGVDCNRKYNDSCDVVFRARAAVFAELTWLILISAWEFKAMRRSMFKMKAHDTRPFPFFADVWENQFLFWSVVLGALSVFPAVYIPGLNTNVFKHKGISWEWAPAIVCVLVFVSGMEAWKFVKRSTGWFRPEDTEGMKARHHQRTALGLRQGFFTLARSFTKSKSEEKRPVTLTNLADRSSSSFPRPHSVAMPSHREVV</sequence>
<feature type="transmembrane region" description="Helical" evidence="23">
    <location>
        <begin position="891"/>
        <end position="920"/>
    </location>
</feature>
<keyword evidence="4" id="KW-1003">Cell membrane</keyword>
<dbReference type="RefSeq" id="XP_007737543.1">
    <property type="nucleotide sequence ID" value="XM_007739353.1"/>
</dbReference>
<dbReference type="SUPFAM" id="SSF56784">
    <property type="entry name" value="HAD-like"/>
    <property type="match status" value="1"/>
</dbReference>
<feature type="region of interest" description="Disordered" evidence="22">
    <location>
        <begin position="1102"/>
        <end position="1124"/>
    </location>
</feature>
<dbReference type="FunFam" id="1.20.1110.10:FF:000020">
    <property type="entry name" value="Sodium ion P-type ATPase"/>
    <property type="match status" value="1"/>
</dbReference>
<evidence type="ECO:0000256" key="11">
    <source>
        <dbReference type="ARBA" id="ARBA00022958"/>
    </source>
</evidence>
<evidence type="ECO:0000256" key="8">
    <source>
        <dbReference type="ARBA" id="ARBA00022741"/>
    </source>
</evidence>
<dbReference type="Pfam" id="PF13246">
    <property type="entry name" value="Cation_ATPase"/>
    <property type="match status" value="1"/>
</dbReference>
<dbReference type="SFLD" id="SFLDS00003">
    <property type="entry name" value="Haloacid_Dehalogenase"/>
    <property type="match status" value="1"/>
</dbReference>
<dbReference type="eggNOG" id="KOG0202">
    <property type="taxonomic scope" value="Eukaryota"/>
</dbReference>
<name>W9XD13_9EURO</name>
<dbReference type="GO" id="GO:0006813">
    <property type="term" value="P:potassium ion transport"/>
    <property type="evidence" value="ECO:0007669"/>
    <property type="project" value="UniProtKB-KW"/>
</dbReference>
<keyword evidence="7" id="KW-0479">Metal-binding</keyword>
<dbReference type="NCBIfam" id="TIGR01523">
    <property type="entry name" value="ATPase-IID_K-Na"/>
    <property type="match status" value="1"/>
</dbReference>
<comment type="similarity">
    <text evidence="18">Belongs to the cation transport ATPase (P-type) (TC 3.A.3) family. Type IID subfamily.</text>
</comment>
<evidence type="ECO:0000256" key="6">
    <source>
        <dbReference type="ARBA" id="ARBA00022692"/>
    </source>
</evidence>
<dbReference type="Pfam" id="PF00690">
    <property type="entry name" value="Cation_ATPase_N"/>
    <property type="match status" value="1"/>
</dbReference>
<dbReference type="SFLD" id="SFLDF00027">
    <property type="entry name" value="p-type_atpase"/>
    <property type="match status" value="1"/>
</dbReference>
<evidence type="ECO:0000256" key="5">
    <source>
        <dbReference type="ARBA" id="ARBA00022538"/>
    </source>
</evidence>
<dbReference type="SUPFAM" id="SSF81665">
    <property type="entry name" value="Calcium ATPase, transmembrane domain M"/>
    <property type="match status" value="1"/>
</dbReference>
<dbReference type="GO" id="GO:0008554">
    <property type="term" value="F:P-type sodium transporter activity"/>
    <property type="evidence" value="ECO:0007669"/>
    <property type="project" value="UniProtKB-EC"/>
</dbReference>
<dbReference type="InterPro" id="IPR001757">
    <property type="entry name" value="P_typ_ATPase"/>
</dbReference>
<dbReference type="EMBL" id="AMGY01000009">
    <property type="protein sequence ID" value="EXJ78098.1"/>
    <property type="molecule type" value="Genomic_DNA"/>
</dbReference>
<comment type="catalytic activity">
    <reaction evidence="20">
        <text>K(+)(in) + ATP + H2O = K(+)(out) + ADP + phosphate + H(+)</text>
        <dbReference type="Rhea" id="RHEA:75815"/>
        <dbReference type="ChEBI" id="CHEBI:15377"/>
        <dbReference type="ChEBI" id="CHEBI:15378"/>
        <dbReference type="ChEBI" id="CHEBI:29103"/>
        <dbReference type="ChEBI" id="CHEBI:30616"/>
        <dbReference type="ChEBI" id="CHEBI:43474"/>
        <dbReference type="ChEBI" id="CHEBI:456216"/>
    </reaction>
</comment>
<evidence type="ECO:0000256" key="3">
    <source>
        <dbReference type="ARBA" id="ARBA00022448"/>
    </source>
</evidence>
<reference evidence="25 26" key="1">
    <citation type="submission" date="2013-03" db="EMBL/GenBank/DDBJ databases">
        <title>The Genome Sequence of Capronia epimyces CBS 606.96.</title>
        <authorList>
            <consortium name="The Broad Institute Genomics Platform"/>
            <person name="Cuomo C."/>
            <person name="de Hoog S."/>
            <person name="Gorbushina A."/>
            <person name="Walker B."/>
            <person name="Young S.K."/>
            <person name="Zeng Q."/>
            <person name="Gargeya S."/>
            <person name="Fitzgerald M."/>
            <person name="Haas B."/>
            <person name="Abouelleil A."/>
            <person name="Allen A.W."/>
            <person name="Alvarado L."/>
            <person name="Arachchi H.M."/>
            <person name="Berlin A.M."/>
            <person name="Chapman S.B."/>
            <person name="Gainer-Dewar J."/>
            <person name="Goldberg J."/>
            <person name="Griggs A."/>
            <person name="Gujja S."/>
            <person name="Hansen M."/>
            <person name="Howarth C."/>
            <person name="Imamovic A."/>
            <person name="Ireland A."/>
            <person name="Larimer J."/>
            <person name="McCowan C."/>
            <person name="Murphy C."/>
            <person name="Pearson M."/>
            <person name="Poon T.W."/>
            <person name="Priest M."/>
            <person name="Roberts A."/>
            <person name="Saif S."/>
            <person name="Shea T."/>
            <person name="Sisk P."/>
            <person name="Sykes S."/>
            <person name="Wortman J."/>
            <person name="Nusbaum C."/>
            <person name="Birren B."/>
        </authorList>
    </citation>
    <scope>NUCLEOTIDE SEQUENCE [LARGE SCALE GENOMIC DNA]</scope>
    <source>
        <strain evidence="25 26">CBS 606.96</strain>
    </source>
</reference>
<comment type="caution">
    <text evidence="25">The sequence shown here is derived from an EMBL/GenBank/DDBJ whole genome shotgun (WGS) entry which is preliminary data.</text>
</comment>
<dbReference type="Gene3D" id="2.70.150.10">
    <property type="entry name" value="Calcium-transporting ATPase, cytoplasmic transduction domain A"/>
    <property type="match status" value="1"/>
</dbReference>
<keyword evidence="26" id="KW-1185">Reference proteome</keyword>
<evidence type="ECO:0000256" key="15">
    <source>
        <dbReference type="ARBA" id="ARBA00023065"/>
    </source>
</evidence>
<keyword evidence="6 23" id="KW-0812">Transmembrane</keyword>
<comment type="cofactor">
    <cofactor evidence="1">
        <name>Mg(2+)</name>
        <dbReference type="ChEBI" id="CHEBI:18420"/>
    </cofactor>
</comment>
<dbReference type="InterPro" id="IPR018303">
    <property type="entry name" value="ATPase_P-typ_P_site"/>
</dbReference>
<evidence type="ECO:0000313" key="26">
    <source>
        <dbReference type="Proteomes" id="UP000019478"/>
    </source>
</evidence>
<dbReference type="Gene3D" id="3.40.1110.10">
    <property type="entry name" value="Calcium-transporting ATPase, cytoplasmic domain N"/>
    <property type="match status" value="1"/>
</dbReference>
<dbReference type="FunFam" id="1.20.1110.10:FF:000015">
    <property type="entry name" value="Sodium ion P-type ATPase"/>
    <property type="match status" value="1"/>
</dbReference>
<feature type="transmembrane region" description="Helical" evidence="23">
    <location>
        <begin position="850"/>
        <end position="870"/>
    </location>
</feature>
<dbReference type="InterPro" id="IPR059000">
    <property type="entry name" value="ATPase_P-type_domA"/>
</dbReference>
<evidence type="ECO:0000256" key="17">
    <source>
        <dbReference type="ARBA" id="ARBA00023201"/>
    </source>
</evidence>
<dbReference type="PRINTS" id="PR00119">
    <property type="entry name" value="CATATPASE"/>
</dbReference>
<dbReference type="SUPFAM" id="SSF81653">
    <property type="entry name" value="Calcium ATPase, transduction domain A"/>
    <property type="match status" value="1"/>
</dbReference>
<evidence type="ECO:0000256" key="7">
    <source>
        <dbReference type="ARBA" id="ARBA00022723"/>
    </source>
</evidence>
<dbReference type="Proteomes" id="UP000019478">
    <property type="component" value="Unassembled WGS sequence"/>
</dbReference>
<evidence type="ECO:0000256" key="1">
    <source>
        <dbReference type="ARBA" id="ARBA00001946"/>
    </source>
</evidence>
<evidence type="ECO:0000256" key="23">
    <source>
        <dbReference type="SAM" id="Phobius"/>
    </source>
</evidence>
<dbReference type="GO" id="GO:0005886">
    <property type="term" value="C:plasma membrane"/>
    <property type="evidence" value="ECO:0007669"/>
    <property type="project" value="UniProtKB-SubCell"/>
</dbReference>
<dbReference type="GO" id="GO:0016887">
    <property type="term" value="F:ATP hydrolysis activity"/>
    <property type="evidence" value="ECO:0007669"/>
    <property type="project" value="InterPro"/>
</dbReference>
<dbReference type="AlphaFoldDB" id="W9XD13"/>
<keyword evidence="16 23" id="KW-0472">Membrane</keyword>
<keyword evidence="15" id="KW-0406">Ion transport</keyword>
<feature type="compositionally biased region" description="Basic and acidic residues" evidence="22">
    <location>
        <begin position="453"/>
        <end position="472"/>
    </location>
</feature>
<dbReference type="PANTHER" id="PTHR42861">
    <property type="entry name" value="CALCIUM-TRANSPORTING ATPASE"/>
    <property type="match status" value="1"/>
</dbReference>
<dbReference type="OrthoDB" id="3352408at2759"/>
<evidence type="ECO:0000256" key="2">
    <source>
        <dbReference type="ARBA" id="ARBA00004651"/>
    </source>
</evidence>
<comment type="catalytic activity">
    <reaction evidence="21">
        <text>Na(+)(in) + ATP + H2O = Na(+)(out) + ADP + phosphate + H(+)</text>
        <dbReference type="Rhea" id="RHEA:14633"/>
        <dbReference type="ChEBI" id="CHEBI:15377"/>
        <dbReference type="ChEBI" id="CHEBI:15378"/>
        <dbReference type="ChEBI" id="CHEBI:29101"/>
        <dbReference type="ChEBI" id="CHEBI:30616"/>
        <dbReference type="ChEBI" id="CHEBI:43474"/>
        <dbReference type="ChEBI" id="CHEBI:456216"/>
        <dbReference type="EC" id="7.2.2.3"/>
    </reaction>
    <physiologicalReaction direction="left-to-right" evidence="21">
        <dbReference type="Rhea" id="RHEA:14634"/>
    </physiologicalReaction>
</comment>
<evidence type="ECO:0000256" key="20">
    <source>
        <dbReference type="ARBA" id="ARBA00048599"/>
    </source>
</evidence>
<dbReference type="InterPro" id="IPR006068">
    <property type="entry name" value="ATPase_P-typ_cation-transptr_C"/>
</dbReference>
<feature type="transmembrane region" description="Helical" evidence="23">
    <location>
        <begin position="294"/>
        <end position="315"/>
    </location>
</feature>
<dbReference type="SMART" id="SM00831">
    <property type="entry name" value="Cation_ATPase_N"/>
    <property type="match status" value="1"/>
</dbReference>
<keyword evidence="8" id="KW-0547">Nucleotide-binding</keyword>
<evidence type="ECO:0000256" key="18">
    <source>
        <dbReference type="ARBA" id="ARBA00035017"/>
    </source>
</evidence>
<dbReference type="InterPro" id="IPR044492">
    <property type="entry name" value="P_typ_ATPase_HD_dom"/>
</dbReference>
<dbReference type="InterPro" id="IPR008250">
    <property type="entry name" value="ATPase_P-typ_transduc_dom_A_sf"/>
</dbReference>
<evidence type="ECO:0000256" key="13">
    <source>
        <dbReference type="ARBA" id="ARBA00022989"/>
    </source>
</evidence>
<feature type="transmembrane region" description="Helical" evidence="23">
    <location>
        <begin position="817"/>
        <end position="838"/>
    </location>
</feature>
<organism evidence="25 26">
    <name type="scientific">Capronia epimyces CBS 606.96</name>
    <dbReference type="NCBI Taxonomy" id="1182542"/>
    <lineage>
        <taxon>Eukaryota</taxon>
        <taxon>Fungi</taxon>
        <taxon>Dikarya</taxon>
        <taxon>Ascomycota</taxon>
        <taxon>Pezizomycotina</taxon>
        <taxon>Eurotiomycetes</taxon>
        <taxon>Chaetothyriomycetidae</taxon>
        <taxon>Chaetothyriales</taxon>
        <taxon>Herpotrichiellaceae</taxon>
        <taxon>Capronia</taxon>
    </lineage>
</organism>
<keyword evidence="3" id="KW-0813">Transport</keyword>
<feature type="domain" description="Cation-transporting P-type ATPase N-terminal" evidence="24">
    <location>
        <begin position="15"/>
        <end position="89"/>
    </location>
</feature>
<feature type="transmembrane region" description="Helical" evidence="23">
    <location>
        <begin position="1027"/>
        <end position="1047"/>
    </location>
</feature>
<dbReference type="Pfam" id="PF00122">
    <property type="entry name" value="E1-E2_ATPase"/>
    <property type="match status" value="1"/>
</dbReference>
<keyword evidence="9" id="KW-0067">ATP-binding</keyword>
<dbReference type="PROSITE" id="PS00154">
    <property type="entry name" value="ATPASE_E1_E2"/>
    <property type="match status" value="1"/>
</dbReference>
<evidence type="ECO:0000256" key="9">
    <source>
        <dbReference type="ARBA" id="ARBA00022840"/>
    </source>
</evidence>
<accession>W9XD13</accession>
<keyword evidence="12" id="KW-1278">Translocase</keyword>
<feature type="transmembrane region" description="Helical" evidence="23">
    <location>
        <begin position="321"/>
        <end position="347"/>
    </location>
</feature>
<dbReference type="GO" id="GO:0005524">
    <property type="term" value="F:ATP binding"/>
    <property type="evidence" value="ECO:0007669"/>
    <property type="project" value="UniProtKB-KW"/>
</dbReference>
<dbReference type="InterPro" id="IPR023298">
    <property type="entry name" value="ATPase_P-typ_TM_dom_sf"/>
</dbReference>
<keyword evidence="5" id="KW-0633">Potassium transport</keyword>
<comment type="subcellular location">
    <subcellularLocation>
        <location evidence="2">Cell membrane</location>
        <topology evidence="2">Multi-pass membrane protein</topology>
    </subcellularLocation>
</comment>
<keyword evidence="17" id="KW-0739">Sodium transport</keyword>
<keyword evidence="14" id="KW-0915">Sodium</keyword>
<dbReference type="HOGENOM" id="CLU_002360_3_3_1"/>
<evidence type="ECO:0000259" key="24">
    <source>
        <dbReference type="SMART" id="SM00831"/>
    </source>
</evidence>
<dbReference type="InterPro" id="IPR006414">
    <property type="entry name" value="P-type_ATPase_IID"/>
</dbReference>
<dbReference type="Pfam" id="PF00689">
    <property type="entry name" value="Cation_ATPase_C"/>
    <property type="match status" value="1"/>
</dbReference>
<dbReference type="Gene3D" id="1.20.1110.10">
    <property type="entry name" value="Calcium-transporting ATPase, transmembrane domain"/>
    <property type="match status" value="2"/>
</dbReference>
<keyword evidence="10" id="KW-0460">Magnesium</keyword>
<dbReference type="EC" id="7.2.2.3" evidence="19"/>
<evidence type="ECO:0000256" key="12">
    <source>
        <dbReference type="ARBA" id="ARBA00022967"/>
    </source>
</evidence>
<evidence type="ECO:0000256" key="22">
    <source>
        <dbReference type="SAM" id="MobiDB-lite"/>
    </source>
</evidence>